<dbReference type="EMBL" id="KN824286">
    <property type="protein sequence ID" value="KIM30113.1"/>
    <property type="molecule type" value="Genomic_DNA"/>
</dbReference>
<evidence type="ECO:0000256" key="4">
    <source>
        <dbReference type="PROSITE-ProRule" id="PRU01161"/>
    </source>
</evidence>
<name>A0A0C2WVE4_SERVB</name>
<evidence type="ECO:0000256" key="2">
    <source>
        <dbReference type="ARBA" id="ARBA00022963"/>
    </source>
</evidence>
<gene>
    <name evidence="6" type="ORF">M408DRAFT_328505</name>
</gene>
<feature type="domain" description="PNPLA" evidence="5">
    <location>
        <begin position="10"/>
        <end position="208"/>
    </location>
</feature>
<sequence length="402" mass="44514">MPPRKNLRLASFDAGGVRGFSLLEIMKTIMHWLNWDEGSNEFEGRALPYQHFDLIGGSGTGGLLAIMFARLRMSVEEASDEFFTVTEEVYKHDTLDSSERSKRLRRCMEEMLLRRGLPLDVKLMEETPGKGCAGFVVASLRNNLETRMCLRTYPVRVQPSSTITVVEAALATCATQPSFAPVSFGERYLKREYVGPGFGASNPVQEVIAEAHLLFGGDSSISTLLSLGTGHPGIVTLSEKDSGEYYKVMRDMMNDCEQKALDIEQRLGPVGIYSRFSVDQGLQNHHPGELANPGWITAQTEVYLTRHDTRDKIDTLVRNLKAEEGSVSLDQLKHVGGHGIGRMADIVKKSYDILISNLDDVIIAKLKPLDAATIEGHDVGSLRLAAGGWSRDVDRIAVRRRC</sequence>
<dbReference type="Gene3D" id="3.40.1090.10">
    <property type="entry name" value="Cytosolic phospholipase A2 catalytic domain"/>
    <property type="match status" value="1"/>
</dbReference>
<keyword evidence="2" id="KW-0442">Lipid degradation</keyword>
<evidence type="ECO:0000313" key="6">
    <source>
        <dbReference type="EMBL" id="KIM30113.1"/>
    </source>
</evidence>
<evidence type="ECO:0000313" key="7">
    <source>
        <dbReference type="Proteomes" id="UP000054097"/>
    </source>
</evidence>
<comment type="caution">
    <text evidence="4">Lacks conserved residue(s) required for the propagation of feature annotation.</text>
</comment>
<dbReference type="GO" id="GO:0019369">
    <property type="term" value="P:arachidonate metabolic process"/>
    <property type="evidence" value="ECO:0007669"/>
    <property type="project" value="TreeGrafter"/>
</dbReference>
<dbReference type="PROSITE" id="PS51635">
    <property type="entry name" value="PNPLA"/>
    <property type="match status" value="1"/>
</dbReference>
<dbReference type="InterPro" id="IPR002641">
    <property type="entry name" value="PNPLA_dom"/>
</dbReference>
<dbReference type="Proteomes" id="UP000054097">
    <property type="component" value="Unassembled WGS sequence"/>
</dbReference>
<dbReference type="STRING" id="933852.A0A0C2WVE4"/>
<dbReference type="HOGENOM" id="CLU_000288_144_2_1"/>
<keyword evidence="1" id="KW-0378">Hydrolase</keyword>
<dbReference type="AlphaFoldDB" id="A0A0C2WVE4"/>
<proteinExistence type="predicted"/>
<keyword evidence="7" id="KW-1185">Reference proteome</keyword>
<dbReference type="GO" id="GO:0047499">
    <property type="term" value="F:calcium-independent phospholipase A2 activity"/>
    <property type="evidence" value="ECO:0007669"/>
    <property type="project" value="TreeGrafter"/>
</dbReference>
<dbReference type="GO" id="GO:0016020">
    <property type="term" value="C:membrane"/>
    <property type="evidence" value="ECO:0007669"/>
    <property type="project" value="TreeGrafter"/>
</dbReference>
<dbReference type="SUPFAM" id="SSF52151">
    <property type="entry name" value="FabD/lysophospholipase-like"/>
    <property type="match status" value="1"/>
</dbReference>
<dbReference type="GO" id="GO:0046486">
    <property type="term" value="P:glycerolipid metabolic process"/>
    <property type="evidence" value="ECO:0007669"/>
    <property type="project" value="UniProtKB-ARBA"/>
</dbReference>
<keyword evidence="3" id="KW-0443">Lipid metabolism</keyword>
<dbReference type="InterPro" id="IPR016035">
    <property type="entry name" value="Acyl_Trfase/lysoPLipase"/>
</dbReference>
<dbReference type="GO" id="GO:0016042">
    <property type="term" value="P:lipid catabolic process"/>
    <property type="evidence" value="ECO:0007669"/>
    <property type="project" value="UniProtKB-KW"/>
</dbReference>
<evidence type="ECO:0000259" key="5">
    <source>
        <dbReference type="PROSITE" id="PS51635"/>
    </source>
</evidence>
<dbReference type="OrthoDB" id="630895at2759"/>
<organism evidence="6 7">
    <name type="scientific">Serendipita vermifera MAFF 305830</name>
    <dbReference type="NCBI Taxonomy" id="933852"/>
    <lineage>
        <taxon>Eukaryota</taxon>
        <taxon>Fungi</taxon>
        <taxon>Dikarya</taxon>
        <taxon>Basidiomycota</taxon>
        <taxon>Agaricomycotina</taxon>
        <taxon>Agaricomycetes</taxon>
        <taxon>Sebacinales</taxon>
        <taxon>Serendipitaceae</taxon>
        <taxon>Serendipita</taxon>
    </lineage>
</organism>
<reference evidence="7" key="2">
    <citation type="submission" date="2015-01" db="EMBL/GenBank/DDBJ databases">
        <title>Evolutionary Origins and Diversification of the Mycorrhizal Mutualists.</title>
        <authorList>
            <consortium name="DOE Joint Genome Institute"/>
            <consortium name="Mycorrhizal Genomics Consortium"/>
            <person name="Kohler A."/>
            <person name="Kuo A."/>
            <person name="Nagy L.G."/>
            <person name="Floudas D."/>
            <person name="Copeland A."/>
            <person name="Barry K.W."/>
            <person name="Cichocki N."/>
            <person name="Veneault-Fourrey C."/>
            <person name="LaButti K."/>
            <person name="Lindquist E.A."/>
            <person name="Lipzen A."/>
            <person name="Lundell T."/>
            <person name="Morin E."/>
            <person name="Murat C."/>
            <person name="Riley R."/>
            <person name="Ohm R."/>
            <person name="Sun H."/>
            <person name="Tunlid A."/>
            <person name="Henrissat B."/>
            <person name="Grigoriev I.V."/>
            <person name="Hibbett D.S."/>
            <person name="Martin F."/>
        </authorList>
    </citation>
    <scope>NUCLEOTIDE SEQUENCE [LARGE SCALE GENOMIC DNA]</scope>
    <source>
        <strain evidence="7">MAFF 305830</strain>
    </source>
</reference>
<dbReference type="PANTHER" id="PTHR24185">
    <property type="entry name" value="CALCIUM-INDEPENDENT PHOSPHOLIPASE A2-GAMMA"/>
    <property type="match status" value="1"/>
</dbReference>
<accession>A0A0C2WVE4</accession>
<evidence type="ECO:0000256" key="1">
    <source>
        <dbReference type="ARBA" id="ARBA00022801"/>
    </source>
</evidence>
<reference evidence="6 7" key="1">
    <citation type="submission" date="2014-04" db="EMBL/GenBank/DDBJ databases">
        <authorList>
            <consortium name="DOE Joint Genome Institute"/>
            <person name="Kuo A."/>
            <person name="Zuccaro A."/>
            <person name="Kohler A."/>
            <person name="Nagy L.G."/>
            <person name="Floudas D."/>
            <person name="Copeland A."/>
            <person name="Barry K.W."/>
            <person name="Cichocki N."/>
            <person name="Veneault-Fourrey C."/>
            <person name="LaButti K."/>
            <person name="Lindquist E.A."/>
            <person name="Lipzen A."/>
            <person name="Lundell T."/>
            <person name="Morin E."/>
            <person name="Murat C."/>
            <person name="Sun H."/>
            <person name="Tunlid A."/>
            <person name="Henrissat B."/>
            <person name="Grigoriev I.V."/>
            <person name="Hibbett D.S."/>
            <person name="Martin F."/>
            <person name="Nordberg H.P."/>
            <person name="Cantor M.N."/>
            <person name="Hua S.X."/>
        </authorList>
    </citation>
    <scope>NUCLEOTIDE SEQUENCE [LARGE SCALE GENOMIC DNA]</scope>
    <source>
        <strain evidence="6 7">MAFF 305830</strain>
    </source>
</reference>
<evidence type="ECO:0000256" key="3">
    <source>
        <dbReference type="ARBA" id="ARBA00023098"/>
    </source>
</evidence>
<protein>
    <recommendedName>
        <fullName evidence="5">PNPLA domain-containing protein</fullName>
    </recommendedName>
</protein>
<dbReference type="PANTHER" id="PTHR24185:SF1">
    <property type="entry name" value="CALCIUM-INDEPENDENT PHOSPHOLIPASE A2-GAMMA"/>
    <property type="match status" value="1"/>
</dbReference>
<dbReference type="Pfam" id="PF01734">
    <property type="entry name" value="Patatin"/>
    <property type="match status" value="1"/>
</dbReference>